<comment type="caution">
    <text evidence="2">The sequence shown here is derived from an EMBL/GenBank/DDBJ whole genome shotgun (WGS) entry which is preliminary data.</text>
</comment>
<gene>
    <name evidence="2" type="ORF">AAF712_013322</name>
</gene>
<name>A0ABR2ZHG7_9AGAR</name>
<feature type="compositionally biased region" description="Polar residues" evidence="1">
    <location>
        <begin position="233"/>
        <end position="245"/>
    </location>
</feature>
<feature type="region of interest" description="Disordered" evidence="1">
    <location>
        <begin position="1"/>
        <end position="34"/>
    </location>
</feature>
<evidence type="ECO:0000313" key="3">
    <source>
        <dbReference type="Proteomes" id="UP001437256"/>
    </source>
</evidence>
<protein>
    <submittedName>
        <fullName evidence="2">Uncharacterized protein</fullName>
    </submittedName>
</protein>
<evidence type="ECO:0000313" key="2">
    <source>
        <dbReference type="EMBL" id="KAL0059907.1"/>
    </source>
</evidence>
<feature type="region of interest" description="Disordered" evidence="1">
    <location>
        <begin position="221"/>
        <end position="245"/>
    </location>
</feature>
<dbReference type="Proteomes" id="UP001437256">
    <property type="component" value="Unassembled WGS sequence"/>
</dbReference>
<feature type="region of interest" description="Disordered" evidence="1">
    <location>
        <begin position="279"/>
        <end position="306"/>
    </location>
</feature>
<feature type="compositionally biased region" description="Low complexity" evidence="1">
    <location>
        <begin position="286"/>
        <end position="297"/>
    </location>
</feature>
<feature type="compositionally biased region" description="Polar residues" evidence="1">
    <location>
        <begin position="1"/>
        <end position="10"/>
    </location>
</feature>
<organism evidence="2 3">
    <name type="scientific">Marasmius tenuissimus</name>
    <dbReference type="NCBI Taxonomy" id="585030"/>
    <lineage>
        <taxon>Eukaryota</taxon>
        <taxon>Fungi</taxon>
        <taxon>Dikarya</taxon>
        <taxon>Basidiomycota</taxon>
        <taxon>Agaricomycotina</taxon>
        <taxon>Agaricomycetes</taxon>
        <taxon>Agaricomycetidae</taxon>
        <taxon>Agaricales</taxon>
        <taxon>Marasmiineae</taxon>
        <taxon>Marasmiaceae</taxon>
        <taxon>Marasmius</taxon>
    </lineage>
</organism>
<evidence type="ECO:0000256" key="1">
    <source>
        <dbReference type="SAM" id="MobiDB-lite"/>
    </source>
</evidence>
<reference evidence="2 3" key="1">
    <citation type="submission" date="2024-05" db="EMBL/GenBank/DDBJ databases">
        <title>A draft genome resource for the thread blight pathogen Marasmius tenuissimus strain MS-2.</title>
        <authorList>
            <person name="Yulfo-Soto G.E."/>
            <person name="Baruah I.K."/>
            <person name="Amoako-Attah I."/>
            <person name="Bukari Y."/>
            <person name="Meinhardt L.W."/>
            <person name="Bailey B.A."/>
            <person name="Cohen S.P."/>
        </authorList>
    </citation>
    <scope>NUCLEOTIDE SEQUENCE [LARGE SCALE GENOMIC DNA]</scope>
    <source>
        <strain evidence="2 3">MS-2</strain>
    </source>
</reference>
<dbReference type="EMBL" id="JBBXMP010000201">
    <property type="protein sequence ID" value="KAL0059907.1"/>
    <property type="molecule type" value="Genomic_DNA"/>
</dbReference>
<sequence>MRLWKSSQTAAEDPRECPNPQCTPPPSHNPRRGTNPDIGDIVCIRVSALAPFYHLLGDTNDRSCKPGDRPCIITSIRSDGTFNVCLMATFDKNSYDELPAVIKEFIVFIPTANCLDNATLNPRFHHIHTTPEWQIPGSGERGSQYLITLPIIASLKPFKKWRTQDMPLDAGFFLDATTVSKLDDIILEHDKRSKEWLVENGGIKASGLLQSLRALERTYKSGNRAAEGDRATPAQSRRTCRTRGTQSALSAGFTPFAKGGTEDVDGFIVVGADGKRVKPKSRRSRAASSRAPSAIASFFTHNRQVR</sequence>
<keyword evidence="3" id="KW-1185">Reference proteome</keyword>
<accession>A0ABR2ZHG7</accession>
<proteinExistence type="predicted"/>